<evidence type="ECO:0000256" key="2">
    <source>
        <dbReference type="SAM" id="MobiDB-lite"/>
    </source>
</evidence>
<dbReference type="GO" id="GO:0005975">
    <property type="term" value="P:carbohydrate metabolic process"/>
    <property type="evidence" value="ECO:0007669"/>
    <property type="project" value="InterPro"/>
</dbReference>
<comment type="caution">
    <text evidence="4">The sequence shown here is derived from an EMBL/GenBank/DDBJ whole genome shotgun (WGS) entry which is preliminary data.</text>
</comment>
<reference evidence="4 5" key="1">
    <citation type="journal article" date="2011" name="J. Bacteriol.">
        <title>Genome sequence of 'Pedosphaera parvula' Ellin514, an aerobic Verrucomicrobial isolate from pasture soil.</title>
        <authorList>
            <person name="Kant R."/>
            <person name="van Passel M.W."/>
            <person name="Sangwan P."/>
            <person name="Palva A."/>
            <person name="Lucas S."/>
            <person name="Copeland A."/>
            <person name="Lapidus A."/>
            <person name="Glavina Del Rio T."/>
            <person name="Dalin E."/>
            <person name="Tice H."/>
            <person name="Bruce D."/>
            <person name="Goodwin L."/>
            <person name="Pitluck S."/>
            <person name="Chertkov O."/>
            <person name="Larimer F.W."/>
            <person name="Land M.L."/>
            <person name="Hauser L."/>
            <person name="Brettin T.S."/>
            <person name="Detter J.C."/>
            <person name="Han S."/>
            <person name="de Vos W.M."/>
            <person name="Janssen P.H."/>
            <person name="Smidt H."/>
        </authorList>
    </citation>
    <scope>NUCLEOTIDE SEQUENCE [LARGE SCALE GENOMIC DNA]</scope>
    <source>
        <strain evidence="4 5">Ellin514</strain>
    </source>
</reference>
<dbReference type="AlphaFoldDB" id="B9XAN3"/>
<name>B9XAN3_PEDPL</name>
<dbReference type="Proteomes" id="UP000003688">
    <property type="component" value="Unassembled WGS sequence"/>
</dbReference>
<keyword evidence="5" id="KW-1185">Reference proteome</keyword>
<dbReference type="Pfam" id="PF00722">
    <property type="entry name" value="Glyco_hydro_16"/>
    <property type="match status" value="1"/>
</dbReference>
<dbReference type="InterPro" id="IPR013320">
    <property type="entry name" value="ConA-like_dom_sf"/>
</dbReference>
<evidence type="ECO:0000259" key="3">
    <source>
        <dbReference type="PROSITE" id="PS51762"/>
    </source>
</evidence>
<feature type="domain" description="GH16" evidence="3">
    <location>
        <begin position="76"/>
        <end position="316"/>
    </location>
</feature>
<evidence type="ECO:0000256" key="1">
    <source>
        <dbReference type="ARBA" id="ARBA00006865"/>
    </source>
</evidence>
<sequence>MQLLWLHNREEKLRDGSNPCPVTPTYGNHSGWPASIRKMKHASSFPRFLSITLLSALLLAGFTCQIHADGQLVWSDEFDGSSINTNHWTFDIGNGPSGLPGWGNNELEYYTSRPENAFVSNGVLHIVAKKESYNGQNYTSAKLKTTGLFSKRYGRFEFRARLPQGQGYWPALWMMPQDSLYGGWAASGEIDVMENKGSDPTTVLGTIHYGGQWPNNQYSHGPSFTFTGVDSVTNFHTYALEWSTNFVKWYVDGQLYETQTSWWSSGGASPAPFDQPFYIMMNLAVGGNFGGNPDTNTIFPGEMQIDYVRVYELVPTPASQPILKVRFGFDEPPGSITSPSDINSGGANVILQMANGGGANADYHGTDASGVGGTVSASRALDFSSNGASQPGNPGPIASTTSSNLGFGTITNFVSTIWFKQNAVMASGANVGPRLFILGGGSPSDTGITNSIGLKFQTANQLYFQLNGITVPATFPTNLPANTWVFVAAVYDGASVFLYEGTDTTPVSQVASAAAASPIDFGSNGSLYIGNRQNRQRSFNGWVDDFRFYTGSGDLNFVESVRLQEVNPTPVSIAIQSLSNNAIRLIWPNGTLQAATNIVGNWDTITGATSPYTLTPDGQQQFHRVKLN</sequence>
<dbReference type="PANTHER" id="PTHR10963">
    <property type="entry name" value="GLYCOSYL HYDROLASE-RELATED"/>
    <property type="match status" value="1"/>
</dbReference>
<dbReference type="Pfam" id="PF13385">
    <property type="entry name" value="Laminin_G_3"/>
    <property type="match status" value="1"/>
</dbReference>
<dbReference type="PROSITE" id="PS51762">
    <property type="entry name" value="GH16_2"/>
    <property type="match status" value="1"/>
</dbReference>
<gene>
    <name evidence="4" type="ORF">Cflav_PD5703</name>
</gene>
<feature type="compositionally biased region" description="Polar residues" evidence="2">
    <location>
        <begin position="383"/>
        <end position="401"/>
    </location>
</feature>
<dbReference type="InterPro" id="IPR050546">
    <property type="entry name" value="Glycosyl_Hydrlase_16"/>
</dbReference>
<dbReference type="CDD" id="cd08023">
    <property type="entry name" value="GH16_laminarinase_like"/>
    <property type="match status" value="1"/>
</dbReference>
<accession>B9XAN3</accession>
<evidence type="ECO:0000313" key="5">
    <source>
        <dbReference type="Proteomes" id="UP000003688"/>
    </source>
</evidence>
<proteinExistence type="inferred from homology"/>
<dbReference type="Gene3D" id="2.60.120.200">
    <property type="match status" value="2"/>
</dbReference>
<dbReference type="InterPro" id="IPR000757">
    <property type="entry name" value="Beta-glucanase-like"/>
</dbReference>
<dbReference type="EMBL" id="ABOX02000002">
    <property type="protein sequence ID" value="EEF63068.1"/>
    <property type="molecule type" value="Genomic_DNA"/>
</dbReference>
<organism evidence="4 5">
    <name type="scientific">Pedosphaera parvula (strain Ellin514)</name>
    <dbReference type="NCBI Taxonomy" id="320771"/>
    <lineage>
        <taxon>Bacteria</taxon>
        <taxon>Pseudomonadati</taxon>
        <taxon>Verrucomicrobiota</taxon>
        <taxon>Pedosphaerae</taxon>
        <taxon>Pedosphaerales</taxon>
        <taxon>Pedosphaeraceae</taxon>
        <taxon>Pedosphaera</taxon>
    </lineage>
</organism>
<feature type="region of interest" description="Disordered" evidence="2">
    <location>
        <begin position="382"/>
        <end position="401"/>
    </location>
</feature>
<dbReference type="STRING" id="320771.Cflav_PD5703"/>
<keyword evidence="4" id="KW-0378">Hydrolase</keyword>
<comment type="similarity">
    <text evidence="1">Belongs to the glycosyl hydrolase 16 family.</text>
</comment>
<dbReference type="PANTHER" id="PTHR10963:SF55">
    <property type="entry name" value="GLYCOSIDE HYDROLASE FAMILY 16 PROTEIN"/>
    <property type="match status" value="1"/>
</dbReference>
<dbReference type="GO" id="GO:0004553">
    <property type="term" value="F:hydrolase activity, hydrolyzing O-glycosyl compounds"/>
    <property type="evidence" value="ECO:0007669"/>
    <property type="project" value="InterPro"/>
</dbReference>
<evidence type="ECO:0000313" key="4">
    <source>
        <dbReference type="EMBL" id="EEF63068.1"/>
    </source>
</evidence>
<dbReference type="SUPFAM" id="SSF49899">
    <property type="entry name" value="Concanavalin A-like lectins/glucanases"/>
    <property type="match status" value="2"/>
</dbReference>
<protein>
    <submittedName>
        <fullName evidence="4">Glycoside hydrolase family 16</fullName>
    </submittedName>
</protein>